<dbReference type="PANTHER" id="PTHR47371:SF3">
    <property type="entry name" value="PHOSPHOGLYCEROL TRANSFERASE I"/>
    <property type="match status" value="1"/>
</dbReference>
<accession>A0A1G5FK20</accession>
<dbReference type="STRING" id="1120976.SAMN03080606_01442"/>
<evidence type="ECO:0000256" key="3">
    <source>
        <dbReference type="ARBA" id="ARBA00022475"/>
    </source>
</evidence>
<feature type="domain" description="Sulfatase N-terminal" evidence="8">
    <location>
        <begin position="195"/>
        <end position="478"/>
    </location>
</feature>
<dbReference type="GO" id="GO:0005886">
    <property type="term" value="C:plasma membrane"/>
    <property type="evidence" value="ECO:0007669"/>
    <property type="project" value="UniProtKB-SubCell"/>
</dbReference>
<evidence type="ECO:0000259" key="8">
    <source>
        <dbReference type="Pfam" id="PF00884"/>
    </source>
</evidence>
<keyword evidence="4 7" id="KW-0812">Transmembrane</keyword>
<comment type="subcellular location">
    <subcellularLocation>
        <location evidence="1">Cell membrane</location>
        <topology evidence="1">Multi-pass membrane protein</topology>
    </subcellularLocation>
</comment>
<evidence type="ECO:0000256" key="7">
    <source>
        <dbReference type="SAM" id="Phobius"/>
    </source>
</evidence>
<dbReference type="GO" id="GO:0016740">
    <property type="term" value="F:transferase activity"/>
    <property type="evidence" value="ECO:0007669"/>
    <property type="project" value="UniProtKB-KW"/>
</dbReference>
<evidence type="ECO:0000256" key="2">
    <source>
        <dbReference type="ARBA" id="ARBA00004936"/>
    </source>
</evidence>
<dbReference type="InterPro" id="IPR000917">
    <property type="entry name" value="Sulfatase_N"/>
</dbReference>
<keyword evidence="3" id="KW-1003">Cell membrane</keyword>
<evidence type="ECO:0000256" key="5">
    <source>
        <dbReference type="ARBA" id="ARBA00022989"/>
    </source>
</evidence>
<evidence type="ECO:0000256" key="4">
    <source>
        <dbReference type="ARBA" id="ARBA00022692"/>
    </source>
</evidence>
<keyword evidence="5 7" id="KW-1133">Transmembrane helix</keyword>
<evidence type="ECO:0000313" key="9">
    <source>
        <dbReference type="EMBL" id="SCY39501.1"/>
    </source>
</evidence>
<protein>
    <submittedName>
        <fullName evidence="9">Phosphoglycerol transferase MdoB</fullName>
    </submittedName>
</protein>
<dbReference type="SUPFAM" id="SSF53649">
    <property type="entry name" value="Alkaline phosphatase-like"/>
    <property type="match status" value="1"/>
</dbReference>
<dbReference type="Pfam" id="PF00884">
    <property type="entry name" value="Sulfatase"/>
    <property type="match status" value="1"/>
</dbReference>
<feature type="transmembrane region" description="Helical" evidence="7">
    <location>
        <begin position="6"/>
        <end position="25"/>
    </location>
</feature>
<gene>
    <name evidence="9" type="ORF">SAMN03080606_01442</name>
</gene>
<dbReference type="CDD" id="cd16015">
    <property type="entry name" value="LTA_synthase"/>
    <property type="match status" value="1"/>
</dbReference>
<feature type="transmembrane region" description="Helical" evidence="7">
    <location>
        <begin position="30"/>
        <end position="52"/>
    </location>
</feature>
<keyword evidence="6 7" id="KW-0472">Membrane</keyword>
<dbReference type="PANTHER" id="PTHR47371">
    <property type="entry name" value="LIPOTEICHOIC ACID SYNTHASE"/>
    <property type="match status" value="1"/>
</dbReference>
<keyword evidence="10" id="KW-1185">Reference proteome</keyword>
<dbReference type="InterPro" id="IPR050448">
    <property type="entry name" value="OpgB/LTA_synthase_biosynth"/>
</dbReference>
<keyword evidence="9" id="KW-0808">Transferase</keyword>
<name>A0A1G5FK20_9FIRM</name>
<reference evidence="9 10" key="1">
    <citation type="submission" date="2016-10" db="EMBL/GenBank/DDBJ databases">
        <authorList>
            <person name="de Groot N.N."/>
        </authorList>
    </citation>
    <scope>NUCLEOTIDE SEQUENCE [LARGE SCALE GENOMIC DNA]</scope>
    <source>
        <strain evidence="9 10">DSM 18978</strain>
    </source>
</reference>
<proteinExistence type="predicted"/>
<comment type="pathway">
    <text evidence="2">Cell wall biogenesis; lipoteichoic acid biosynthesis.</text>
</comment>
<organism evidence="9 10">
    <name type="scientific">Alkaliphilus peptidifermentans DSM 18978</name>
    <dbReference type="NCBI Taxonomy" id="1120976"/>
    <lineage>
        <taxon>Bacteria</taxon>
        <taxon>Bacillati</taxon>
        <taxon>Bacillota</taxon>
        <taxon>Clostridia</taxon>
        <taxon>Peptostreptococcales</taxon>
        <taxon>Natronincolaceae</taxon>
        <taxon>Alkaliphilus</taxon>
    </lineage>
</organism>
<evidence type="ECO:0000313" key="10">
    <source>
        <dbReference type="Proteomes" id="UP000198636"/>
    </source>
</evidence>
<evidence type="ECO:0000256" key="1">
    <source>
        <dbReference type="ARBA" id="ARBA00004651"/>
    </source>
</evidence>
<dbReference type="InterPro" id="IPR017850">
    <property type="entry name" value="Alkaline_phosphatase_core_sf"/>
</dbReference>
<sequence length="620" mass="70262">MTQNPFMFFTNFLIILCTLSVALLFKRRNFFFVLISVIWIGLGIANWVVLSIRITPLNGPDFAILKSAITMIFMYFSLFQIVLILLAFLAAFFAIGMAWKKLPKRQVALAQHSLVFTLILSTLIVANSFAVNSESYNESFSNLIEAYDDYGFAYCFSASLIDRGIKEPEDYNVLTIQSIKDDLDTLTALTPSLRPNIIMVQLECFFDVHQVIDWSFSENPIPNFTQLKANFPHGYLTVPTVGAGTANTEFEILTGMNLAYFGAGEYPYKTILKTHTTESLPYNLEPYGYYSHVIHNNTSTFYDRHLIYGNLGFDSFNGIEYMHDITYTPVGWARDAVLTKEIFKALKATPDRDFVFTISVQAHGKYLDISTDDPTFITLDGLEDDSLQIPYTYYLHQLYETDAFIGDLIAALSDFEEPTIAVFYGDHLPSIPFADAELKHGNRFQTEYVIWSNYGLQGDNQDLDAYQLSAQVLSYAGINNGYLTKLHQNYAHQWDYQERLVALQYDMLYGNYYLYGGEPGYAPKSLTLGILPITIDTIVLEPTGMTVKGTQFTTFSSIRINNRPVDTVFVDANTLWTELPDLEVGDTVHVAQITLTKDVLSQTKDYVIEAIDPDLLFNNQ</sequence>
<dbReference type="AlphaFoldDB" id="A0A1G5FK20"/>
<feature type="transmembrane region" description="Helical" evidence="7">
    <location>
        <begin position="72"/>
        <end position="95"/>
    </location>
</feature>
<evidence type="ECO:0000256" key="6">
    <source>
        <dbReference type="ARBA" id="ARBA00023136"/>
    </source>
</evidence>
<dbReference type="Gene3D" id="3.40.720.10">
    <property type="entry name" value="Alkaline Phosphatase, subunit A"/>
    <property type="match status" value="1"/>
</dbReference>
<dbReference type="RefSeq" id="WP_176758902.1">
    <property type="nucleotide sequence ID" value="NZ_FMUS01000007.1"/>
</dbReference>
<dbReference type="EMBL" id="FMUS01000007">
    <property type="protein sequence ID" value="SCY39501.1"/>
    <property type="molecule type" value="Genomic_DNA"/>
</dbReference>
<feature type="transmembrane region" description="Helical" evidence="7">
    <location>
        <begin position="107"/>
        <end position="130"/>
    </location>
</feature>
<dbReference type="Proteomes" id="UP000198636">
    <property type="component" value="Unassembled WGS sequence"/>
</dbReference>